<gene>
    <name evidence="1" type="ORF">BN134_4164</name>
</gene>
<keyword evidence="2" id="KW-1185">Reference proteome</keyword>
<dbReference type="EMBL" id="CAKZ01000197">
    <property type="protein sequence ID" value="CCJ83390.1"/>
    <property type="molecule type" value="Genomic_DNA"/>
</dbReference>
<evidence type="ECO:0000313" key="1">
    <source>
        <dbReference type="EMBL" id="CCJ83390.1"/>
    </source>
</evidence>
<organism evidence="1 2">
    <name type="scientific">Cronobacter dublinensis 1210</name>
    <dbReference type="NCBI Taxonomy" id="1208656"/>
    <lineage>
        <taxon>Bacteria</taxon>
        <taxon>Pseudomonadati</taxon>
        <taxon>Pseudomonadota</taxon>
        <taxon>Gammaproteobacteria</taxon>
        <taxon>Enterobacterales</taxon>
        <taxon>Enterobacteriaceae</taxon>
        <taxon>Cronobacter</taxon>
    </lineage>
</organism>
<reference evidence="2" key="1">
    <citation type="journal article" date="2012" name="PLoS ONE">
        <title>Comparative analysis of genome sequences covering the seven cronobacter species.</title>
        <authorList>
            <person name="Joseph S."/>
            <person name="Desai P."/>
            <person name="Ji Y."/>
            <person name="Cummings C.A."/>
            <person name="Shih R."/>
            <person name="Degoricija L."/>
            <person name="Rico A."/>
            <person name="Brzoska P."/>
            <person name="Hamby S.E."/>
            <person name="Masood N."/>
            <person name="Hariri S."/>
            <person name="Sonbol H."/>
            <person name="Chuzhanova N."/>
            <person name="McClelland M."/>
            <person name="Furtado M.R."/>
            <person name="Forsythe S.J."/>
        </authorList>
    </citation>
    <scope>NUCLEOTIDE SEQUENCE [LARGE SCALE GENOMIC DNA]</scope>
    <source>
        <strain evidence="2">1210</strain>
    </source>
</reference>
<sequence>MPIFTLKQMLAVLNFQFRPALQVPLSCQDLNACQDIQK</sequence>
<proteinExistence type="predicted"/>
<dbReference type="Proteomes" id="UP000009342">
    <property type="component" value="Unassembled WGS sequence"/>
</dbReference>
<accession>A0ABP1WCV4</accession>
<name>A0ABP1WCV4_9ENTR</name>
<protein>
    <submittedName>
        <fullName evidence="1">Uncharacterized protein</fullName>
    </submittedName>
</protein>
<comment type="caution">
    <text evidence="1">The sequence shown here is derived from an EMBL/GenBank/DDBJ whole genome shotgun (WGS) entry which is preliminary data.</text>
</comment>
<evidence type="ECO:0000313" key="2">
    <source>
        <dbReference type="Proteomes" id="UP000009342"/>
    </source>
</evidence>